<feature type="transmembrane region" description="Helical" evidence="9">
    <location>
        <begin position="188"/>
        <end position="207"/>
    </location>
</feature>
<evidence type="ECO:0000313" key="10">
    <source>
        <dbReference type="EMBL" id="SUP57983.1"/>
    </source>
</evidence>
<evidence type="ECO:0000313" key="11">
    <source>
        <dbReference type="Proteomes" id="UP000254150"/>
    </source>
</evidence>
<evidence type="ECO:0000256" key="3">
    <source>
        <dbReference type="ARBA" id="ARBA00022448"/>
    </source>
</evidence>
<dbReference type="PANTHER" id="PTHR30472:SF1">
    <property type="entry name" value="FE(3+) DICITRATE TRANSPORT SYSTEM PERMEASE PROTEIN FECC-RELATED"/>
    <property type="match status" value="1"/>
</dbReference>
<gene>
    <name evidence="10" type="primary">yfiZ_2</name>
    <name evidence="10" type="ORF">NCTC7807_03469</name>
</gene>
<dbReference type="CDD" id="cd06550">
    <property type="entry name" value="TM_ABC_iron-siderophores_like"/>
    <property type="match status" value="1"/>
</dbReference>
<feature type="transmembrane region" description="Helical" evidence="9">
    <location>
        <begin position="161"/>
        <end position="182"/>
    </location>
</feature>
<keyword evidence="6 9" id="KW-1133">Transmembrane helix</keyword>
<evidence type="ECO:0000256" key="9">
    <source>
        <dbReference type="SAM" id="Phobius"/>
    </source>
</evidence>
<evidence type="ECO:0000256" key="4">
    <source>
        <dbReference type="ARBA" id="ARBA00022475"/>
    </source>
</evidence>
<dbReference type="PANTHER" id="PTHR30472">
    <property type="entry name" value="FERRIC ENTEROBACTIN TRANSPORT SYSTEM PERMEASE PROTEIN"/>
    <property type="match status" value="1"/>
</dbReference>
<dbReference type="Gene3D" id="1.10.3470.10">
    <property type="entry name" value="ABC transporter involved in vitamin B12 uptake, BtuC"/>
    <property type="match status" value="1"/>
</dbReference>
<feature type="transmembrane region" description="Helical" evidence="9">
    <location>
        <begin position="377"/>
        <end position="395"/>
    </location>
</feature>
<dbReference type="InterPro" id="IPR000522">
    <property type="entry name" value="ABC_transptr_permease_BtuC"/>
</dbReference>
<comment type="subcellular location">
    <subcellularLocation>
        <location evidence="1">Cell membrane</location>
        <topology evidence="1">Multi-pass membrane protein</topology>
    </subcellularLocation>
</comment>
<evidence type="ECO:0000256" key="1">
    <source>
        <dbReference type="ARBA" id="ARBA00004651"/>
    </source>
</evidence>
<proteinExistence type="inferred from homology"/>
<feature type="transmembrane region" description="Helical" evidence="9">
    <location>
        <begin position="310"/>
        <end position="337"/>
    </location>
</feature>
<sequence length="403" mass="40687">MNGPAAREGRSADASGTPPPRASGAEAARTPPSGAAPGAARGRPAVLDLTEPGSPAAPGARPAEPSRRSVRSRPALAVGLGLALVALALTLVASLAVGTGDVAFADVTGTFLAPDPADKAQLIVGEVRVPRTLAGLLAGVALGLAGTVMQGVTRNPIADPSLLGINAGASLSVVFAISVLGLGAAQQYLWFGFLGALIAALVVYGVGSLGREGATPVKLALAGAATTAVLTSLTTTMLLTDRQSYDQFRFWQIGALNTRSVEVLAEAAPFVVVGGLLALTLGSQLNTLALGDDLARGFGQRVGLVRGVSAVAVVLLCGASAVVAGPIGFVGLAVPHIARLVTGPDYRWVLPYSMVLAPVLLLWADIVGRVVAQPGEVQVGVITAALGSVPFIWLVRRRKLVEL</sequence>
<dbReference type="InterPro" id="IPR037294">
    <property type="entry name" value="ABC_BtuC-like"/>
</dbReference>
<dbReference type="GO" id="GO:0033214">
    <property type="term" value="P:siderophore-iron import into cell"/>
    <property type="evidence" value="ECO:0007669"/>
    <property type="project" value="TreeGrafter"/>
</dbReference>
<comment type="similarity">
    <text evidence="2">Belongs to the binding-protein-dependent transport system permease family. FecCD subfamily.</text>
</comment>
<evidence type="ECO:0000256" key="8">
    <source>
        <dbReference type="SAM" id="MobiDB-lite"/>
    </source>
</evidence>
<dbReference type="AlphaFoldDB" id="A0A380P0W6"/>
<dbReference type="SUPFAM" id="SSF81345">
    <property type="entry name" value="ABC transporter involved in vitamin B12 uptake, BtuC"/>
    <property type="match status" value="1"/>
</dbReference>
<dbReference type="EMBL" id="UHID01000006">
    <property type="protein sequence ID" value="SUP57983.1"/>
    <property type="molecule type" value="Genomic_DNA"/>
</dbReference>
<feature type="transmembrane region" description="Helical" evidence="9">
    <location>
        <begin position="219"/>
        <end position="239"/>
    </location>
</feature>
<dbReference type="GO" id="GO:0005886">
    <property type="term" value="C:plasma membrane"/>
    <property type="evidence" value="ECO:0007669"/>
    <property type="project" value="UniProtKB-SubCell"/>
</dbReference>
<evidence type="ECO:0000256" key="6">
    <source>
        <dbReference type="ARBA" id="ARBA00022989"/>
    </source>
</evidence>
<feature type="region of interest" description="Disordered" evidence="8">
    <location>
        <begin position="1"/>
        <end position="70"/>
    </location>
</feature>
<accession>A0A380P0W6</accession>
<dbReference type="FunFam" id="1.10.3470.10:FF:000001">
    <property type="entry name" value="Vitamin B12 ABC transporter permease BtuC"/>
    <property type="match status" value="1"/>
</dbReference>
<keyword evidence="5 9" id="KW-0812">Transmembrane</keyword>
<evidence type="ECO:0000256" key="2">
    <source>
        <dbReference type="ARBA" id="ARBA00007935"/>
    </source>
</evidence>
<keyword evidence="4" id="KW-1003">Cell membrane</keyword>
<reference evidence="10 11" key="1">
    <citation type="submission" date="2018-06" db="EMBL/GenBank/DDBJ databases">
        <authorList>
            <consortium name="Pathogen Informatics"/>
            <person name="Doyle S."/>
        </authorList>
    </citation>
    <scope>NUCLEOTIDE SEQUENCE [LARGE SCALE GENOMIC DNA]</scope>
    <source>
        <strain evidence="10 11">NCTC7807</strain>
    </source>
</reference>
<dbReference type="Pfam" id="PF01032">
    <property type="entry name" value="FecCD"/>
    <property type="match status" value="1"/>
</dbReference>
<feature type="compositionally biased region" description="Low complexity" evidence="8">
    <location>
        <begin position="27"/>
        <end position="63"/>
    </location>
</feature>
<organism evidence="10 11">
    <name type="scientific">Streptomyces griseus</name>
    <dbReference type="NCBI Taxonomy" id="1911"/>
    <lineage>
        <taxon>Bacteria</taxon>
        <taxon>Bacillati</taxon>
        <taxon>Actinomycetota</taxon>
        <taxon>Actinomycetes</taxon>
        <taxon>Kitasatosporales</taxon>
        <taxon>Streptomycetaceae</taxon>
        <taxon>Streptomyces</taxon>
    </lineage>
</organism>
<feature type="transmembrane region" description="Helical" evidence="9">
    <location>
        <begin position="75"/>
        <end position="97"/>
    </location>
</feature>
<keyword evidence="3" id="KW-0813">Transport</keyword>
<dbReference type="GO" id="GO:0022857">
    <property type="term" value="F:transmembrane transporter activity"/>
    <property type="evidence" value="ECO:0007669"/>
    <property type="project" value="InterPro"/>
</dbReference>
<feature type="transmembrane region" description="Helical" evidence="9">
    <location>
        <begin position="132"/>
        <end position="149"/>
    </location>
</feature>
<dbReference type="Proteomes" id="UP000254150">
    <property type="component" value="Unassembled WGS sequence"/>
</dbReference>
<keyword evidence="7 9" id="KW-0472">Membrane</keyword>
<evidence type="ECO:0000256" key="7">
    <source>
        <dbReference type="ARBA" id="ARBA00023136"/>
    </source>
</evidence>
<evidence type="ECO:0000256" key="5">
    <source>
        <dbReference type="ARBA" id="ARBA00022692"/>
    </source>
</evidence>
<protein>
    <submittedName>
        <fullName evidence="10">ABC-type Fe3+-siderophore transport system, permease component</fullName>
    </submittedName>
</protein>
<feature type="transmembrane region" description="Helical" evidence="9">
    <location>
        <begin position="349"/>
        <end position="371"/>
    </location>
</feature>
<name>A0A380P0W6_STRGR</name>